<proteinExistence type="predicted"/>
<protein>
    <submittedName>
        <fullName evidence="2">Uncharacterized protein</fullName>
    </submittedName>
</protein>
<feature type="region of interest" description="Disordered" evidence="1">
    <location>
        <begin position="1"/>
        <end position="85"/>
    </location>
</feature>
<accession>A0AAN9Y067</accession>
<keyword evidence="3" id="KW-1185">Reference proteome</keyword>
<dbReference type="Proteomes" id="UP001367676">
    <property type="component" value="Unassembled WGS sequence"/>
</dbReference>
<reference evidence="2 3" key="1">
    <citation type="submission" date="2024-03" db="EMBL/GenBank/DDBJ databases">
        <title>Adaptation during the transition from Ophiocordyceps entomopathogen to insect associate is accompanied by gene loss and intensified selection.</title>
        <authorList>
            <person name="Ward C.M."/>
            <person name="Onetto C.A."/>
            <person name="Borneman A.R."/>
        </authorList>
    </citation>
    <scope>NUCLEOTIDE SEQUENCE [LARGE SCALE GENOMIC DNA]</scope>
    <source>
        <strain evidence="2">AWRI1</strain>
        <tissue evidence="2">Single Adult Female</tissue>
    </source>
</reference>
<feature type="compositionally biased region" description="Basic and acidic residues" evidence="1">
    <location>
        <begin position="38"/>
        <end position="54"/>
    </location>
</feature>
<dbReference type="AlphaFoldDB" id="A0AAN9Y067"/>
<comment type="caution">
    <text evidence="2">The sequence shown here is derived from an EMBL/GenBank/DDBJ whole genome shotgun (WGS) entry which is preliminary data.</text>
</comment>
<gene>
    <name evidence="2" type="ORF">V9T40_000270</name>
</gene>
<feature type="compositionally biased region" description="Basic and acidic residues" evidence="1">
    <location>
        <begin position="107"/>
        <end position="117"/>
    </location>
</feature>
<name>A0AAN9Y067_9HEMI</name>
<organism evidence="2 3">
    <name type="scientific">Parthenolecanium corni</name>
    <dbReference type="NCBI Taxonomy" id="536013"/>
    <lineage>
        <taxon>Eukaryota</taxon>
        <taxon>Metazoa</taxon>
        <taxon>Ecdysozoa</taxon>
        <taxon>Arthropoda</taxon>
        <taxon>Hexapoda</taxon>
        <taxon>Insecta</taxon>
        <taxon>Pterygota</taxon>
        <taxon>Neoptera</taxon>
        <taxon>Paraneoptera</taxon>
        <taxon>Hemiptera</taxon>
        <taxon>Sternorrhyncha</taxon>
        <taxon>Coccoidea</taxon>
        <taxon>Coccidae</taxon>
        <taxon>Parthenolecanium</taxon>
    </lineage>
</organism>
<evidence type="ECO:0000313" key="2">
    <source>
        <dbReference type="EMBL" id="KAK7579641.1"/>
    </source>
</evidence>
<evidence type="ECO:0000256" key="1">
    <source>
        <dbReference type="SAM" id="MobiDB-lite"/>
    </source>
</evidence>
<sequence length="193" mass="21141">MVGDSDRGDRFEGERAEKVASGPAGCSNSVYGGTDIDATPRCEVRNADLREGGRGGEQISQTNQKRKRAEEIASSGGTDGKVQRCSAIRQEITDEIAATRRPTFVARRKEREKEKQQTTKPLGAAIILHRFPSPASDGREPEYGDIFCKKLTNCAASHTRIEHRRENAKENNPIKSAAFAGTNTNCAEIECFL</sequence>
<feature type="region of interest" description="Disordered" evidence="1">
    <location>
        <begin position="99"/>
        <end position="119"/>
    </location>
</feature>
<dbReference type="EMBL" id="JBBCAQ010000034">
    <property type="protein sequence ID" value="KAK7579641.1"/>
    <property type="molecule type" value="Genomic_DNA"/>
</dbReference>
<evidence type="ECO:0000313" key="3">
    <source>
        <dbReference type="Proteomes" id="UP001367676"/>
    </source>
</evidence>
<feature type="compositionally biased region" description="Basic and acidic residues" evidence="1">
    <location>
        <begin position="1"/>
        <end position="18"/>
    </location>
</feature>